<dbReference type="Gene3D" id="1.10.1420.10">
    <property type="match status" value="2"/>
</dbReference>
<keyword evidence="4 9" id="KW-0227">DNA damage</keyword>
<dbReference type="SUPFAM" id="SSF52540">
    <property type="entry name" value="P-loop containing nucleoside triphosphate hydrolases"/>
    <property type="match status" value="1"/>
</dbReference>
<dbReference type="Pfam" id="PF05192">
    <property type="entry name" value="MutS_III"/>
    <property type="match status" value="1"/>
</dbReference>
<reference evidence="12" key="1">
    <citation type="journal article" date="2021" name="PeerJ">
        <title>Extensive microbial diversity within the chicken gut microbiome revealed by metagenomics and culture.</title>
        <authorList>
            <person name="Gilroy R."/>
            <person name="Ravi A."/>
            <person name="Getino M."/>
            <person name="Pursley I."/>
            <person name="Horton D.L."/>
            <person name="Alikhan N.F."/>
            <person name="Baker D."/>
            <person name="Gharbi K."/>
            <person name="Hall N."/>
            <person name="Watson M."/>
            <person name="Adriaenssens E.M."/>
            <person name="Foster-Nyarko E."/>
            <person name="Jarju S."/>
            <person name="Secka A."/>
            <person name="Antonio M."/>
            <person name="Oren A."/>
            <person name="Chaudhuri R.R."/>
            <person name="La Ragione R."/>
            <person name="Hildebrand F."/>
            <person name="Pallen M.J."/>
        </authorList>
    </citation>
    <scope>NUCLEOTIDE SEQUENCE</scope>
    <source>
        <strain evidence="12">ChiSjej1B19-8411</strain>
    </source>
</reference>
<evidence type="ECO:0000256" key="7">
    <source>
        <dbReference type="ARBA" id="ARBA00023204"/>
    </source>
</evidence>
<dbReference type="GO" id="GO:0003684">
    <property type="term" value="F:damaged DNA binding"/>
    <property type="evidence" value="ECO:0007669"/>
    <property type="project" value="UniProtKB-UniRule"/>
</dbReference>
<organism evidence="12 13">
    <name type="scientific">Candidatus Blautia gallistercoris</name>
    <dbReference type="NCBI Taxonomy" id="2838490"/>
    <lineage>
        <taxon>Bacteria</taxon>
        <taxon>Bacillati</taxon>
        <taxon>Bacillota</taxon>
        <taxon>Clostridia</taxon>
        <taxon>Lachnospirales</taxon>
        <taxon>Lachnospiraceae</taxon>
        <taxon>Blautia</taxon>
    </lineage>
</organism>
<dbReference type="PANTHER" id="PTHR11361">
    <property type="entry name" value="DNA MISMATCH REPAIR PROTEIN MUTS FAMILY MEMBER"/>
    <property type="match status" value="1"/>
</dbReference>
<evidence type="ECO:0000256" key="10">
    <source>
        <dbReference type="RuleBase" id="RU003756"/>
    </source>
</evidence>
<accession>A0A9D1WJ08</accession>
<dbReference type="SUPFAM" id="SSF55271">
    <property type="entry name" value="DNA repair protein MutS, domain I"/>
    <property type="match status" value="1"/>
</dbReference>
<dbReference type="NCBIfam" id="TIGR01070">
    <property type="entry name" value="mutS1"/>
    <property type="match status" value="1"/>
</dbReference>
<dbReference type="SUPFAM" id="SSF48334">
    <property type="entry name" value="DNA repair protein MutS, domain III"/>
    <property type="match status" value="1"/>
</dbReference>
<dbReference type="CDD" id="cd03284">
    <property type="entry name" value="ABC_MutS1"/>
    <property type="match status" value="1"/>
</dbReference>
<feature type="domain" description="DNA mismatch repair proteins mutS family" evidence="11">
    <location>
        <begin position="688"/>
        <end position="704"/>
    </location>
</feature>
<proteinExistence type="inferred from homology"/>
<keyword evidence="7 9" id="KW-0234">DNA repair</keyword>
<dbReference type="SMART" id="SM00533">
    <property type="entry name" value="MUTSd"/>
    <property type="match status" value="1"/>
</dbReference>
<dbReference type="GO" id="GO:0005524">
    <property type="term" value="F:ATP binding"/>
    <property type="evidence" value="ECO:0007669"/>
    <property type="project" value="UniProtKB-UniRule"/>
</dbReference>
<dbReference type="InterPro" id="IPR027417">
    <property type="entry name" value="P-loop_NTPase"/>
</dbReference>
<dbReference type="HAMAP" id="MF_00096">
    <property type="entry name" value="MutS"/>
    <property type="match status" value="1"/>
</dbReference>
<dbReference type="InterPro" id="IPR005748">
    <property type="entry name" value="DNA_mismatch_repair_MutS"/>
</dbReference>
<evidence type="ECO:0000313" key="12">
    <source>
        <dbReference type="EMBL" id="HIX60111.1"/>
    </source>
</evidence>
<dbReference type="SUPFAM" id="SSF53150">
    <property type="entry name" value="DNA repair protein MutS, domain II"/>
    <property type="match status" value="1"/>
</dbReference>
<evidence type="ECO:0000313" key="13">
    <source>
        <dbReference type="Proteomes" id="UP000886817"/>
    </source>
</evidence>
<comment type="similarity">
    <text evidence="1 9 10">Belongs to the DNA mismatch repair MutS family.</text>
</comment>
<evidence type="ECO:0000256" key="1">
    <source>
        <dbReference type="ARBA" id="ARBA00006271"/>
    </source>
</evidence>
<dbReference type="InterPro" id="IPR016151">
    <property type="entry name" value="DNA_mismatch_repair_MutS_N"/>
</dbReference>
<dbReference type="InterPro" id="IPR000432">
    <property type="entry name" value="DNA_mismatch_repair_MutS_C"/>
</dbReference>
<dbReference type="GO" id="GO:0005829">
    <property type="term" value="C:cytosol"/>
    <property type="evidence" value="ECO:0007669"/>
    <property type="project" value="TreeGrafter"/>
</dbReference>
<dbReference type="PIRSF" id="PIRSF037677">
    <property type="entry name" value="DNA_mis_repair_Msh6"/>
    <property type="match status" value="1"/>
</dbReference>
<dbReference type="SMART" id="SM00534">
    <property type="entry name" value="MUTSac"/>
    <property type="match status" value="1"/>
</dbReference>
<evidence type="ECO:0000256" key="9">
    <source>
        <dbReference type="HAMAP-Rule" id="MF_00096"/>
    </source>
</evidence>
<dbReference type="InterPro" id="IPR007696">
    <property type="entry name" value="DNA_mismatch_repair_MutS_core"/>
</dbReference>
<sequence length="873" mass="98899">MMQKYVETKKQYSDCILFYRLGDFYEMFFEDALTASKELEITLTGKDCGLEERAPMCGVPYHAAENYINRLIGKGYKVAICEQIGDPKTAKGLVERKVIRVVTPGTNLDTAALDEGRNNYIMAIVSIDDRFGCAVADITTGDCFVTEVDNAQKMMDEINKFSPAEIVCNETFQVCGLDLEDMKNRLGICIFPLDAWYFDDDLCRRALMTHFHVGTLEGLGLKDYENASIAAGALFQYLTETQKSGLTHMTTIRPYSAEKFMIIDSSSRRNLELVETLREKQKRGSLLWVLDKTRTAMGARMLRSFVEQPLIHKAAVEERLETISELNEKAMLRDEIREYLNPIYDLERLVSRISYQSANPRDLISFQSSIAMLPYLKQLLKEFECPLLVRLDGEMDDLADLCEIIEKAIVEDPPLAMKEGGIIRDGFHEEVDKYRRSKAEGKQWLADLEAKERDKNGIKNLKIKYNRVFGYYLEVTNSFKNLVPDYYTRKQTLANAERYITPELKELEDLILGAEDKQYALEYELFCQVRDQVAEQVARIQQTAKSVALLDVMASLALVADRNHYVRPQMNEKGIIDIKNGRHPVVEQMIENDMFIANDTYLDNQKNRLSVITGPNMAGKSTYMRQVALIVLMAQIGSFVPADKANIGMVDRIFTRVGASDDLASGQSTFMVEMTEVANILRNATSKSLLILDEIGRGTSTFDGLSIAWAVVEHISNTKLLGAKTLFATHYHELTELEGKLPGVNNYCIAVKEKGDDIVFLRKIVRGGADKSYGIQVAKLAGVPDSIIQRAKELVEELTESDITSAFKDLSAPGKKKTAVTFDQVDMEQMSLFDTVQDDDIIQEIRELDVSNMTPMEALNMLYRLQKKIKNRW</sequence>
<reference evidence="12" key="2">
    <citation type="submission" date="2021-04" db="EMBL/GenBank/DDBJ databases">
        <authorList>
            <person name="Gilroy R."/>
        </authorList>
    </citation>
    <scope>NUCLEOTIDE SEQUENCE</scope>
    <source>
        <strain evidence="12">ChiSjej1B19-8411</strain>
    </source>
</reference>
<comment type="function">
    <text evidence="8 9">This protein is involved in the repair of mismatches in DNA. It is possible that it carries out the mismatch recognition step. This protein has a weak ATPase activity.</text>
</comment>
<dbReference type="InterPro" id="IPR017261">
    <property type="entry name" value="DNA_mismatch_repair_MutS/MSH"/>
</dbReference>
<dbReference type="GO" id="GO:0030983">
    <property type="term" value="F:mismatched DNA binding"/>
    <property type="evidence" value="ECO:0007669"/>
    <property type="project" value="InterPro"/>
</dbReference>
<dbReference type="GO" id="GO:0140664">
    <property type="term" value="F:ATP-dependent DNA damage sensor activity"/>
    <property type="evidence" value="ECO:0007669"/>
    <property type="project" value="InterPro"/>
</dbReference>
<dbReference type="PANTHER" id="PTHR11361:SF34">
    <property type="entry name" value="DNA MISMATCH REPAIR PROTEIN MSH1, MITOCHONDRIAL"/>
    <property type="match status" value="1"/>
</dbReference>
<dbReference type="PROSITE" id="PS00486">
    <property type="entry name" value="DNA_MISMATCH_REPAIR_2"/>
    <property type="match status" value="1"/>
</dbReference>
<dbReference type="Gene3D" id="3.40.50.300">
    <property type="entry name" value="P-loop containing nucleotide triphosphate hydrolases"/>
    <property type="match status" value="1"/>
</dbReference>
<evidence type="ECO:0000256" key="2">
    <source>
        <dbReference type="ARBA" id="ARBA00021982"/>
    </source>
</evidence>
<evidence type="ECO:0000256" key="8">
    <source>
        <dbReference type="ARBA" id="ARBA00024647"/>
    </source>
</evidence>
<dbReference type="Pfam" id="PF01624">
    <property type="entry name" value="MutS_I"/>
    <property type="match status" value="1"/>
</dbReference>
<dbReference type="EMBL" id="DXEX01000224">
    <property type="protein sequence ID" value="HIX60111.1"/>
    <property type="molecule type" value="Genomic_DNA"/>
</dbReference>
<keyword evidence="6 9" id="KW-0238">DNA-binding</keyword>
<keyword evidence="5 9" id="KW-0067">ATP-binding</keyword>
<dbReference type="InterPro" id="IPR036187">
    <property type="entry name" value="DNA_mismatch_repair_MutS_sf"/>
</dbReference>
<dbReference type="Proteomes" id="UP000886817">
    <property type="component" value="Unassembled WGS sequence"/>
</dbReference>
<dbReference type="Pfam" id="PF00488">
    <property type="entry name" value="MutS_V"/>
    <property type="match status" value="1"/>
</dbReference>
<evidence type="ECO:0000259" key="11">
    <source>
        <dbReference type="PROSITE" id="PS00486"/>
    </source>
</evidence>
<dbReference type="Pfam" id="PF05190">
    <property type="entry name" value="MutS_IV"/>
    <property type="match status" value="1"/>
</dbReference>
<gene>
    <name evidence="9 12" type="primary">mutS</name>
    <name evidence="12" type="ORF">IAA45_10430</name>
</gene>
<protein>
    <recommendedName>
        <fullName evidence="2 9">DNA mismatch repair protein MutS</fullName>
    </recommendedName>
</protein>
<dbReference type="NCBIfam" id="NF003810">
    <property type="entry name" value="PRK05399.1"/>
    <property type="match status" value="1"/>
</dbReference>
<dbReference type="InterPro" id="IPR045076">
    <property type="entry name" value="MutS"/>
</dbReference>
<comment type="caution">
    <text evidence="12">The sequence shown here is derived from an EMBL/GenBank/DDBJ whole genome shotgun (WGS) entry which is preliminary data.</text>
</comment>
<dbReference type="Gene3D" id="3.30.420.110">
    <property type="entry name" value="MutS, connector domain"/>
    <property type="match status" value="1"/>
</dbReference>
<feature type="binding site" evidence="9">
    <location>
        <begin position="614"/>
        <end position="621"/>
    </location>
    <ligand>
        <name>ATP</name>
        <dbReference type="ChEBI" id="CHEBI:30616"/>
    </ligand>
</feature>
<evidence type="ECO:0000256" key="6">
    <source>
        <dbReference type="ARBA" id="ARBA00023125"/>
    </source>
</evidence>
<evidence type="ECO:0000256" key="3">
    <source>
        <dbReference type="ARBA" id="ARBA00022741"/>
    </source>
</evidence>
<dbReference type="GO" id="GO:0006298">
    <property type="term" value="P:mismatch repair"/>
    <property type="evidence" value="ECO:0007669"/>
    <property type="project" value="UniProtKB-UniRule"/>
</dbReference>
<dbReference type="AlphaFoldDB" id="A0A9D1WJ08"/>
<dbReference type="InterPro" id="IPR007695">
    <property type="entry name" value="DNA_mismatch_repair_MutS-lik_N"/>
</dbReference>
<name>A0A9D1WJ08_9FIRM</name>
<dbReference type="InterPro" id="IPR007861">
    <property type="entry name" value="DNA_mismatch_repair_MutS_clamp"/>
</dbReference>
<dbReference type="Gene3D" id="3.40.1170.10">
    <property type="entry name" value="DNA repair protein MutS, domain I"/>
    <property type="match status" value="1"/>
</dbReference>
<dbReference type="Pfam" id="PF05188">
    <property type="entry name" value="MutS_II"/>
    <property type="match status" value="1"/>
</dbReference>
<evidence type="ECO:0000256" key="5">
    <source>
        <dbReference type="ARBA" id="ARBA00022840"/>
    </source>
</evidence>
<dbReference type="FunFam" id="3.40.1170.10:FF:000001">
    <property type="entry name" value="DNA mismatch repair protein MutS"/>
    <property type="match status" value="1"/>
</dbReference>
<keyword evidence="3 9" id="KW-0547">Nucleotide-binding</keyword>
<evidence type="ECO:0000256" key="4">
    <source>
        <dbReference type="ARBA" id="ARBA00022763"/>
    </source>
</evidence>
<dbReference type="FunFam" id="1.10.1420.10:FF:000001">
    <property type="entry name" value="DNA mismatch repair protein MutS"/>
    <property type="match status" value="1"/>
</dbReference>
<dbReference type="FunFam" id="3.40.50.300:FF:001579">
    <property type="entry name" value="DNA mismatch repair protein MutS"/>
    <property type="match status" value="1"/>
</dbReference>
<dbReference type="InterPro" id="IPR036678">
    <property type="entry name" value="MutS_con_dom_sf"/>
</dbReference>
<dbReference type="InterPro" id="IPR007860">
    <property type="entry name" value="DNA_mmatch_repair_MutS_con_dom"/>
</dbReference>